<evidence type="ECO:0000256" key="18">
    <source>
        <dbReference type="SAM" id="Phobius"/>
    </source>
</evidence>
<evidence type="ECO:0000256" key="4">
    <source>
        <dbReference type="ARBA" id="ARBA00022617"/>
    </source>
</evidence>
<dbReference type="GO" id="GO:0004129">
    <property type="term" value="F:cytochrome-c oxidase activity"/>
    <property type="evidence" value="ECO:0007669"/>
    <property type="project" value="UniProtKB-EC"/>
</dbReference>
<dbReference type="PROSITE" id="PS50857">
    <property type="entry name" value="COX2_CUA"/>
    <property type="match status" value="1"/>
</dbReference>
<dbReference type="Proteomes" id="UP000263642">
    <property type="component" value="Unassembled WGS sequence"/>
</dbReference>
<keyword evidence="10 18" id="KW-1133">Transmembrane helix</keyword>
<evidence type="ECO:0000256" key="1">
    <source>
        <dbReference type="ARBA" id="ARBA00004141"/>
    </source>
</evidence>
<dbReference type="PROSITE" id="PS50999">
    <property type="entry name" value="COX2_TM"/>
    <property type="match status" value="1"/>
</dbReference>
<comment type="cofactor">
    <cofactor evidence="17">
        <name>Cu cation</name>
        <dbReference type="ChEBI" id="CHEBI:23378"/>
    </cofactor>
    <text evidence="17">Binds a copper A center.</text>
</comment>
<gene>
    <name evidence="22" type="primary">coxB</name>
    <name evidence="22" type="ORF">DIT97_18500</name>
</gene>
<dbReference type="Gene3D" id="1.10.287.90">
    <property type="match status" value="1"/>
</dbReference>
<evidence type="ECO:0000259" key="21">
    <source>
        <dbReference type="PROSITE" id="PS51007"/>
    </source>
</evidence>
<keyword evidence="11 15" id="KW-0408">Iron</keyword>
<feature type="domain" description="Cytochrome oxidase subunit II copper A binding" evidence="19">
    <location>
        <begin position="109"/>
        <end position="232"/>
    </location>
</feature>
<name>A0A3D3R8K2_9PLAN</name>
<comment type="similarity">
    <text evidence="2 16">Belongs to the cytochrome c oxidase subunit 2 family.</text>
</comment>
<dbReference type="PANTHER" id="PTHR22888:SF9">
    <property type="entry name" value="CYTOCHROME C OXIDASE SUBUNIT 2"/>
    <property type="match status" value="1"/>
</dbReference>
<evidence type="ECO:0000259" key="20">
    <source>
        <dbReference type="PROSITE" id="PS50999"/>
    </source>
</evidence>
<dbReference type="Pfam" id="PF02790">
    <property type="entry name" value="COX2_TM"/>
    <property type="match status" value="1"/>
</dbReference>
<dbReference type="InterPro" id="IPR011759">
    <property type="entry name" value="Cyt_c_oxidase_su2_TM_dom"/>
</dbReference>
<dbReference type="EC" id="7.1.1.9" evidence="17"/>
<evidence type="ECO:0000256" key="5">
    <source>
        <dbReference type="ARBA" id="ARBA00022660"/>
    </source>
</evidence>
<evidence type="ECO:0000256" key="3">
    <source>
        <dbReference type="ARBA" id="ARBA00022448"/>
    </source>
</evidence>
<feature type="domain" description="Cytochrome c" evidence="21">
    <location>
        <begin position="241"/>
        <end position="336"/>
    </location>
</feature>
<dbReference type="InterPro" id="IPR002429">
    <property type="entry name" value="CcO_II-like_C"/>
</dbReference>
<comment type="caution">
    <text evidence="22">The sequence shown here is derived from an EMBL/GenBank/DDBJ whole genome shotgun (WGS) entry which is preliminary data.</text>
</comment>
<evidence type="ECO:0000256" key="2">
    <source>
        <dbReference type="ARBA" id="ARBA00007866"/>
    </source>
</evidence>
<evidence type="ECO:0000259" key="19">
    <source>
        <dbReference type="PROSITE" id="PS50857"/>
    </source>
</evidence>
<dbReference type="InterPro" id="IPR008972">
    <property type="entry name" value="Cupredoxin"/>
</dbReference>
<dbReference type="EMBL" id="DQAY01000112">
    <property type="protein sequence ID" value="HCO24916.1"/>
    <property type="molecule type" value="Genomic_DNA"/>
</dbReference>
<keyword evidence="9 16" id="KW-0249">Electron transport</keyword>
<dbReference type="SUPFAM" id="SSF46626">
    <property type="entry name" value="Cytochrome c"/>
    <property type="match status" value="1"/>
</dbReference>
<accession>A0A3D3R8K2</accession>
<comment type="catalytic activity">
    <reaction evidence="17">
        <text>4 Fe(II)-[cytochrome c] + O2 + 8 H(+)(in) = 4 Fe(III)-[cytochrome c] + 2 H2O + 4 H(+)(out)</text>
        <dbReference type="Rhea" id="RHEA:11436"/>
        <dbReference type="Rhea" id="RHEA-COMP:10350"/>
        <dbReference type="Rhea" id="RHEA-COMP:14399"/>
        <dbReference type="ChEBI" id="CHEBI:15377"/>
        <dbReference type="ChEBI" id="CHEBI:15378"/>
        <dbReference type="ChEBI" id="CHEBI:15379"/>
        <dbReference type="ChEBI" id="CHEBI:29033"/>
        <dbReference type="ChEBI" id="CHEBI:29034"/>
        <dbReference type="EC" id="7.1.1.9"/>
    </reaction>
</comment>
<dbReference type="Gene3D" id="2.60.40.420">
    <property type="entry name" value="Cupredoxins - blue copper proteins"/>
    <property type="match status" value="1"/>
</dbReference>
<evidence type="ECO:0000256" key="8">
    <source>
        <dbReference type="ARBA" id="ARBA00022967"/>
    </source>
</evidence>
<evidence type="ECO:0000256" key="7">
    <source>
        <dbReference type="ARBA" id="ARBA00022723"/>
    </source>
</evidence>
<evidence type="ECO:0000256" key="10">
    <source>
        <dbReference type="ARBA" id="ARBA00022989"/>
    </source>
</evidence>
<evidence type="ECO:0000313" key="23">
    <source>
        <dbReference type="Proteomes" id="UP000263642"/>
    </source>
</evidence>
<dbReference type="InterPro" id="IPR036257">
    <property type="entry name" value="Cyt_c_oxidase_su2_TM_sf"/>
</dbReference>
<evidence type="ECO:0000256" key="11">
    <source>
        <dbReference type="ARBA" id="ARBA00023004"/>
    </source>
</evidence>
<dbReference type="Gene3D" id="1.10.760.10">
    <property type="entry name" value="Cytochrome c-like domain"/>
    <property type="match status" value="1"/>
</dbReference>
<dbReference type="GO" id="GO:0020037">
    <property type="term" value="F:heme binding"/>
    <property type="evidence" value="ECO:0007669"/>
    <property type="project" value="InterPro"/>
</dbReference>
<protein>
    <recommendedName>
        <fullName evidence="17">Cytochrome c oxidase subunit 2</fullName>
        <ecNumber evidence="17">7.1.1.9</ecNumber>
    </recommendedName>
</protein>
<keyword evidence="7 15" id="KW-0479">Metal-binding</keyword>
<dbReference type="InterPro" id="IPR014222">
    <property type="entry name" value="Cyt_c_oxidase_su2"/>
</dbReference>
<dbReference type="GO" id="GO:0016491">
    <property type="term" value="F:oxidoreductase activity"/>
    <property type="evidence" value="ECO:0007669"/>
    <property type="project" value="InterPro"/>
</dbReference>
<dbReference type="PANTHER" id="PTHR22888">
    <property type="entry name" value="CYTOCHROME C OXIDASE, SUBUNIT II"/>
    <property type="match status" value="1"/>
</dbReference>
<keyword evidence="4 15" id="KW-0349">Heme</keyword>
<dbReference type="InterPro" id="IPR036909">
    <property type="entry name" value="Cyt_c-like_dom_sf"/>
</dbReference>
<comment type="function">
    <text evidence="14 17">Subunits I and II form the functional core of the enzyme complex. Electrons originating in cytochrome c are transferred via heme a and Cu(A) to the binuclear center formed by heme a3 and Cu(B).</text>
</comment>
<feature type="transmembrane region" description="Helical" evidence="18">
    <location>
        <begin position="76"/>
        <end position="98"/>
    </location>
</feature>
<dbReference type="NCBIfam" id="TIGR02866">
    <property type="entry name" value="CoxB"/>
    <property type="match status" value="1"/>
</dbReference>
<dbReference type="SUPFAM" id="SSF81464">
    <property type="entry name" value="Cytochrome c oxidase subunit II-like, transmembrane region"/>
    <property type="match status" value="1"/>
</dbReference>
<dbReference type="InterPro" id="IPR045187">
    <property type="entry name" value="CcO_II"/>
</dbReference>
<reference evidence="22 23" key="1">
    <citation type="journal article" date="2018" name="Nat. Biotechnol.">
        <title>A standardized bacterial taxonomy based on genome phylogeny substantially revises the tree of life.</title>
        <authorList>
            <person name="Parks D.H."/>
            <person name="Chuvochina M."/>
            <person name="Waite D.W."/>
            <person name="Rinke C."/>
            <person name="Skarshewski A."/>
            <person name="Chaumeil P.A."/>
            <person name="Hugenholtz P."/>
        </authorList>
    </citation>
    <scope>NUCLEOTIDE SEQUENCE [LARGE SCALE GENOMIC DNA]</scope>
    <source>
        <strain evidence="22">UBA9375</strain>
    </source>
</reference>
<evidence type="ECO:0000256" key="12">
    <source>
        <dbReference type="ARBA" id="ARBA00023008"/>
    </source>
</evidence>
<dbReference type="GO" id="GO:0005886">
    <property type="term" value="C:plasma membrane"/>
    <property type="evidence" value="ECO:0007669"/>
    <property type="project" value="UniProtKB-SubCell"/>
</dbReference>
<keyword evidence="6 16" id="KW-0812">Transmembrane</keyword>
<evidence type="ECO:0000256" key="15">
    <source>
        <dbReference type="PROSITE-ProRule" id="PRU00433"/>
    </source>
</evidence>
<evidence type="ECO:0000256" key="6">
    <source>
        <dbReference type="ARBA" id="ARBA00022692"/>
    </source>
</evidence>
<evidence type="ECO:0000313" key="22">
    <source>
        <dbReference type="EMBL" id="HCO24916.1"/>
    </source>
</evidence>
<dbReference type="Pfam" id="PF00034">
    <property type="entry name" value="Cytochrom_C"/>
    <property type="match status" value="1"/>
</dbReference>
<comment type="subcellular location">
    <subcellularLocation>
        <location evidence="16">Cell membrane</location>
        <topology evidence="16">Multi-pass membrane protein</topology>
    </subcellularLocation>
    <subcellularLocation>
        <location evidence="1">Membrane</location>
        <topology evidence="1">Multi-pass membrane protein</topology>
    </subcellularLocation>
</comment>
<evidence type="ECO:0000256" key="17">
    <source>
        <dbReference type="RuleBase" id="RU004024"/>
    </source>
</evidence>
<dbReference type="InterPro" id="IPR009056">
    <property type="entry name" value="Cyt_c-like_dom"/>
</dbReference>
<organism evidence="22 23">
    <name type="scientific">Gimesia maris</name>
    <dbReference type="NCBI Taxonomy" id="122"/>
    <lineage>
        <taxon>Bacteria</taxon>
        <taxon>Pseudomonadati</taxon>
        <taxon>Planctomycetota</taxon>
        <taxon>Planctomycetia</taxon>
        <taxon>Planctomycetales</taxon>
        <taxon>Planctomycetaceae</taxon>
        <taxon>Gimesia</taxon>
    </lineage>
</organism>
<keyword evidence="12 17" id="KW-0186">Copper</keyword>
<feature type="transmembrane region" description="Helical" evidence="18">
    <location>
        <begin position="34"/>
        <end position="56"/>
    </location>
</feature>
<evidence type="ECO:0000256" key="13">
    <source>
        <dbReference type="ARBA" id="ARBA00023136"/>
    </source>
</evidence>
<evidence type="ECO:0000256" key="14">
    <source>
        <dbReference type="ARBA" id="ARBA00024688"/>
    </source>
</evidence>
<dbReference type="GO" id="GO:0005507">
    <property type="term" value="F:copper ion binding"/>
    <property type="evidence" value="ECO:0007669"/>
    <property type="project" value="InterPro"/>
</dbReference>
<evidence type="ECO:0000256" key="16">
    <source>
        <dbReference type="RuleBase" id="RU000456"/>
    </source>
</evidence>
<dbReference type="PROSITE" id="PS51007">
    <property type="entry name" value="CYTC"/>
    <property type="match status" value="1"/>
</dbReference>
<keyword evidence="13 18" id="KW-0472">Membrane</keyword>
<dbReference type="Pfam" id="PF00116">
    <property type="entry name" value="COX2"/>
    <property type="match status" value="1"/>
</dbReference>
<dbReference type="AlphaFoldDB" id="A0A3D3R8K2"/>
<feature type="domain" description="Cytochrome oxidase subunit II transmembrane region profile" evidence="20">
    <location>
        <begin position="10"/>
        <end position="108"/>
    </location>
</feature>
<evidence type="ECO:0000256" key="9">
    <source>
        <dbReference type="ARBA" id="ARBA00022982"/>
    </source>
</evidence>
<keyword evidence="5 16" id="KW-0679">Respiratory chain</keyword>
<dbReference type="GO" id="GO:0042773">
    <property type="term" value="P:ATP synthesis coupled electron transport"/>
    <property type="evidence" value="ECO:0007669"/>
    <property type="project" value="TreeGrafter"/>
</dbReference>
<proteinExistence type="inferred from homology"/>
<dbReference type="SUPFAM" id="SSF49503">
    <property type="entry name" value="Cupredoxins"/>
    <property type="match status" value="1"/>
</dbReference>
<sequence>MQMKLFIPELLANAEAGFWFPAQGSTVAENVDSVYFFILWVCTFFFVLIVGLMLLFMVKYRYRPGVEAENTATHNLTLELSWSVIPTLLTIVMFWVGFTSYLDMRTPPAASYQIDVVAKKWVWAFKYPNGWIESELHIPLDENVTLTMASDDVIHSLWIPAFRTKMDVVPGRYTQEWFKAIAPPVPEGEESVEYPLEYPLMCSEYCGTKHSEMVTKVVVHETRGDFDKWLQAAADIHKNKTPIEAGEYFYKSRGCIQCHSLDGSIVKGPSFKGLFGSERTFADGTTRIADANYITQSILEPQSQVVANFPPVMPTFKGQLKDEDITAIIRFIKAQK</sequence>
<keyword evidence="8" id="KW-1278">Translocase</keyword>
<keyword evidence="3 16" id="KW-0813">Transport</keyword>